<name>A0A016QLT2_9DEIO</name>
<gene>
    <name evidence="1" type="ORF">DEIPH_ctg076orf0008</name>
</gene>
<organism evidence="1 2">
    <name type="scientific">Deinococcus phoenicis</name>
    <dbReference type="NCBI Taxonomy" id="1476583"/>
    <lineage>
        <taxon>Bacteria</taxon>
        <taxon>Thermotogati</taxon>
        <taxon>Deinococcota</taxon>
        <taxon>Deinococci</taxon>
        <taxon>Deinococcales</taxon>
        <taxon>Deinococcaceae</taxon>
        <taxon>Deinococcus</taxon>
    </lineage>
</organism>
<reference evidence="1 2" key="1">
    <citation type="submission" date="2014-03" db="EMBL/GenBank/DDBJ databases">
        <title>Draft genome sequence of Deinococcus phoenicis 1P10ME.</title>
        <authorList>
            <person name="Stepanov V.G."/>
            <person name="Vaishampayan P."/>
            <person name="Venkateswaran K."/>
            <person name="Fox G.E."/>
        </authorList>
    </citation>
    <scope>NUCLEOTIDE SEQUENCE [LARGE SCALE GENOMIC DNA]</scope>
    <source>
        <strain evidence="1 2">1P10ME</strain>
    </source>
</reference>
<protein>
    <submittedName>
        <fullName evidence="1">Uncharacterized protein</fullName>
    </submittedName>
</protein>
<proteinExistence type="predicted"/>
<dbReference type="OrthoDB" id="72104at2"/>
<evidence type="ECO:0000313" key="2">
    <source>
        <dbReference type="Proteomes" id="UP000020492"/>
    </source>
</evidence>
<dbReference type="RefSeq" id="WP_034360036.1">
    <property type="nucleotide sequence ID" value="NZ_JHAC01000067.1"/>
</dbReference>
<dbReference type="EMBL" id="JHAC01000067">
    <property type="protein sequence ID" value="EYB66749.1"/>
    <property type="molecule type" value="Genomic_DNA"/>
</dbReference>
<dbReference type="AlphaFoldDB" id="A0A016QLT2"/>
<dbReference type="Proteomes" id="UP000020492">
    <property type="component" value="Unassembled WGS sequence"/>
</dbReference>
<keyword evidence="2" id="KW-1185">Reference proteome</keyword>
<comment type="caution">
    <text evidence="1">The sequence shown here is derived from an EMBL/GenBank/DDBJ whole genome shotgun (WGS) entry which is preliminary data.</text>
</comment>
<dbReference type="PATRIC" id="fig|1476583.3.peg.3222"/>
<sequence>MRALDIIAESIRTGSVHPTTVLNTLIEAENEGGMGAVRRIERHLSVGLSALRDRQHPHSALAQTWLGAARAYLITQAERKQAV</sequence>
<accession>A0A016QLT2</accession>
<evidence type="ECO:0000313" key="1">
    <source>
        <dbReference type="EMBL" id="EYB66749.1"/>
    </source>
</evidence>